<dbReference type="Pfam" id="PF06445">
    <property type="entry name" value="GyrI-like"/>
    <property type="match status" value="1"/>
</dbReference>
<dbReference type="Gene3D" id="3.20.80.10">
    <property type="entry name" value="Regulatory factor, effector binding domain"/>
    <property type="match status" value="1"/>
</dbReference>
<dbReference type="SMART" id="SM00871">
    <property type="entry name" value="AraC_E_bind"/>
    <property type="match status" value="1"/>
</dbReference>
<dbReference type="SUPFAM" id="SSF55136">
    <property type="entry name" value="Probable bacterial effector-binding domain"/>
    <property type="match status" value="1"/>
</dbReference>
<accession>A0AAW5ECV8</accession>
<dbReference type="InterPro" id="IPR010499">
    <property type="entry name" value="AraC_E-bd"/>
</dbReference>
<proteinExistence type="predicted"/>
<reference evidence="2" key="1">
    <citation type="submission" date="2022-02" db="EMBL/GenBank/DDBJ databases">
        <title>Fredinandcohnia quinoae sp. nov. isolated from Chenopodium quinoa seeds.</title>
        <authorList>
            <person name="Saati-Santamaria Z."/>
            <person name="Flores-Felix J.D."/>
            <person name="Igual J.M."/>
            <person name="Velazquez E."/>
            <person name="Garcia-Fraile P."/>
            <person name="Martinez-Molina E."/>
        </authorList>
    </citation>
    <scope>NUCLEOTIDE SEQUENCE</scope>
    <source>
        <strain evidence="2">SECRCQ15</strain>
    </source>
</reference>
<evidence type="ECO:0000313" key="2">
    <source>
        <dbReference type="EMBL" id="MCH1627891.1"/>
    </source>
</evidence>
<organism evidence="2 3">
    <name type="scientific">Fredinandcohnia quinoae</name>
    <dbReference type="NCBI Taxonomy" id="2918902"/>
    <lineage>
        <taxon>Bacteria</taxon>
        <taxon>Bacillati</taxon>
        <taxon>Bacillota</taxon>
        <taxon>Bacilli</taxon>
        <taxon>Bacillales</taxon>
        <taxon>Bacillaceae</taxon>
        <taxon>Fredinandcohnia</taxon>
    </lineage>
</organism>
<comment type="caution">
    <text evidence="2">The sequence shown here is derived from an EMBL/GenBank/DDBJ whole genome shotgun (WGS) entry which is preliminary data.</text>
</comment>
<feature type="domain" description="AraC effector-binding" evidence="1">
    <location>
        <begin position="1"/>
        <end position="159"/>
    </location>
</feature>
<dbReference type="AlphaFoldDB" id="A0AAW5ECV8"/>
<protein>
    <submittedName>
        <fullName evidence="2">GyrI-like domain-containing protein</fullName>
    </submittedName>
</protein>
<name>A0AAW5ECV8_9BACI</name>
<evidence type="ECO:0000259" key="1">
    <source>
        <dbReference type="SMART" id="SM00871"/>
    </source>
</evidence>
<dbReference type="EMBL" id="JAKTTI010000061">
    <property type="protein sequence ID" value="MCH1627891.1"/>
    <property type="molecule type" value="Genomic_DNA"/>
</dbReference>
<dbReference type="Proteomes" id="UP001431131">
    <property type="component" value="Unassembled WGS sequence"/>
</dbReference>
<evidence type="ECO:0000313" key="3">
    <source>
        <dbReference type="Proteomes" id="UP001431131"/>
    </source>
</evidence>
<dbReference type="InterPro" id="IPR011256">
    <property type="entry name" value="Reg_factor_effector_dom_sf"/>
</dbReference>
<keyword evidence="3" id="KW-1185">Reference proteome</keyword>
<gene>
    <name evidence="2" type="ORF">MJG50_21380</name>
</gene>
<dbReference type="InterPro" id="IPR029442">
    <property type="entry name" value="GyrI-like"/>
</dbReference>
<dbReference type="RefSeq" id="WP_240257809.1">
    <property type="nucleotide sequence ID" value="NZ_JAKTTI010000061.1"/>
</dbReference>
<sequence length="181" mass="21282">MSYEIITLPAYRAVGLKWEGTFSEIVPNLKNVIQQIEDRADELENKVNPNVQLGLSYHVIENGFAHYAVYEVSEEQEIPDGMIEISVPEWTYVKTTHHKGEDIQKTYTDLHQWLFDSAYTAFRENGVDYYDPYIPIKHEHCPVDRDPNDPHFDIYIPIVKKKWFLIKQMGALIKGLMHFFY</sequence>